<dbReference type="NCBIfam" id="NF009377">
    <property type="entry name" value="PRK12740.1-1"/>
    <property type="match status" value="1"/>
</dbReference>
<dbReference type="NCBIfam" id="TIGR00231">
    <property type="entry name" value="small_GTP"/>
    <property type="match status" value="1"/>
</dbReference>
<dbReference type="PROSITE" id="PS51722">
    <property type="entry name" value="G_TR_2"/>
    <property type="match status" value="1"/>
</dbReference>
<dbReference type="InterPro" id="IPR014721">
    <property type="entry name" value="Ribsml_uS5_D2-typ_fold_subgr"/>
</dbReference>
<comment type="caution">
    <text evidence="4">The sequence shown here is derived from an EMBL/GenBank/DDBJ whole genome shotgun (WGS) entry which is preliminary data.</text>
</comment>
<evidence type="ECO:0000259" key="3">
    <source>
        <dbReference type="PROSITE" id="PS51722"/>
    </source>
</evidence>
<dbReference type="InterPro" id="IPR009000">
    <property type="entry name" value="Transl_B-barrel_sf"/>
</dbReference>
<dbReference type="InterPro" id="IPR035649">
    <property type="entry name" value="EFG_V"/>
</dbReference>
<dbReference type="EMBL" id="JBHSPR010000085">
    <property type="protein sequence ID" value="MFC6023141.1"/>
    <property type="molecule type" value="Genomic_DNA"/>
</dbReference>
<keyword evidence="2" id="KW-0342">GTP-binding</keyword>
<dbReference type="SMART" id="SM00382">
    <property type="entry name" value="AAA"/>
    <property type="match status" value="1"/>
</dbReference>
<dbReference type="InterPro" id="IPR000640">
    <property type="entry name" value="EFG_V-like"/>
</dbReference>
<name>A0ABW1KMU0_9ACTN</name>
<evidence type="ECO:0000256" key="1">
    <source>
        <dbReference type="ARBA" id="ARBA00022741"/>
    </source>
</evidence>
<dbReference type="SUPFAM" id="SSF50447">
    <property type="entry name" value="Translation proteins"/>
    <property type="match status" value="1"/>
</dbReference>
<dbReference type="NCBIfam" id="NF009381">
    <property type="entry name" value="PRK12740.1-5"/>
    <property type="match status" value="1"/>
</dbReference>
<reference evidence="5" key="1">
    <citation type="journal article" date="2019" name="Int. J. Syst. Evol. Microbiol.">
        <title>The Global Catalogue of Microorganisms (GCM) 10K type strain sequencing project: providing services to taxonomists for standard genome sequencing and annotation.</title>
        <authorList>
            <consortium name="The Broad Institute Genomics Platform"/>
            <consortium name="The Broad Institute Genome Sequencing Center for Infectious Disease"/>
            <person name="Wu L."/>
            <person name="Ma J."/>
        </authorList>
    </citation>
    <scope>NUCLEOTIDE SEQUENCE [LARGE SCALE GENOMIC DNA]</scope>
    <source>
        <strain evidence="5">ZS-35-S2</strain>
    </source>
</reference>
<dbReference type="InterPro" id="IPR003593">
    <property type="entry name" value="AAA+_ATPase"/>
</dbReference>
<keyword evidence="5" id="KW-1185">Reference proteome</keyword>
<dbReference type="RefSeq" id="WP_377433143.1">
    <property type="nucleotide sequence ID" value="NZ_JBHSPR010000085.1"/>
</dbReference>
<dbReference type="Gene3D" id="3.30.230.10">
    <property type="match status" value="1"/>
</dbReference>
<dbReference type="SUPFAM" id="SSF52540">
    <property type="entry name" value="P-loop containing nucleoside triphosphate hydrolases"/>
    <property type="match status" value="1"/>
</dbReference>
<dbReference type="Pfam" id="PF00009">
    <property type="entry name" value="GTP_EFTU"/>
    <property type="match status" value="1"/>
</dbReference>
<protein>
    <submittedName>
        <fullName evidence="4">Elongation factor G-like protein EF-G2</fullName>
    </submittedName>
</protein>
<accession>A0ABW1KMU0</accession>
<dbReference type="CDD" id="cd16262">
    <property type="entry name" value="EFG_III"/>
    <property type="match status" value="1"/>
</dbReference>
<dbReference type="InterPro" id="IPR020568">
    <property type="entry name" value="Ribosomal_Su5_D2-typ_SF"/>
</dbReference>
<dbReference type="InterPro" id="IPR005225">
    <property type="entry name" value="Small_GTP-bd"/>
</dbReference>
<dbReference type="Gene3D" id="2.40.30.10">
    <property type="entry name" value="Translation factors"/>
    <property type="match status" value="1"/>
</dbReference>
<dbReference type="InterPro" id="IPR000795">
    <property type="entry name" value="T_Tr_GTP-bd_dom"/>
</dbReference>
<dbReference type="PRINTS" id="PR00315">
    <property type="entry name" value="ELONGATNFCT"/>
</dbReference>
<dbReference type="CDD" id="cd04170">
    <property type="entry name" value="EF-G_bact"/>
    <property type="match status" value="1"/>
</dbReference>
<dbReference type="SUPFAM" id="SSF54211">
    <property type="entry name" value="Ribosomal protein S5 domain 2-like"/>
    <property type="match status" value="1"/>
</dbReference>
<keyword evidence="1" id="KW-0547">Nucleotide-binding</keyword>
<dbReference type="CDD" id="cd03713">
    <property type="entry name" value="EFG_mtEFG_C"/>
    <property type="match status" value="1"/>
</dbReference>
<dbReference type="InterPro" id="IPR053905">
    <property type="entry name" value="EF-G-like_DII"/>
</dbReference>
<evidence type="ECO:0000313" key="4">
    <source>
        <dbReference type="EMBL" id="MFC6023141.1"/>
    </source>
</evidence>
<dbReference type="InterPro" id="IPR005517">
    <property type="entry name" value="Transl_elong_EFG/EF2_IV"/>
</dbReference>
<dbReference type="Gene3D" id="3.30.70.870">
    <property type="entry name" value="Elongation Factor G (Translational Gtpase), domain 3"/>
    <property type="match status" value="1"/>
</dbReference>
<dbReference type="Pfam" id="PF03764">
    <property type="entry name" value="EFG_IV"/>
    <property type="match status" value="1"/>
</dbReference>
<gene>
    <name evidence="4" type="ORF">ACFP2T_44195</name>
</gene>
<proteinExistence type="predicted"/>
<dbReference type="Gene3D" id="3.40.50.300">
    <property type="entry name" value="P-loop containing nucleotide triphosphate hydrolases"/>
    <property type="match status" value="1"/>
</dbReference>
<dbReference type="Gene3D" id="3.30.70.240">
    <property type="match status" value="1"/>
</dbReference>
<evidence type="ECO:0000313" key="5">
    <source>
        <dbReference type="Proteomes" id="UP001596203"/>
    </source>
</evidence>
<sequence>MAQKSSEKGVTGPAPVVDEPGRVRNVVLVGHSGAGKTTLVDALLAASGTISRPGAVVDGTTVCDHDPAAVRQQRSIALACAPLTHQGVKVNLLDTPGYADFVGELRAGLRAADAALFVVSAVDGMDGATAALWQECAAVGMPRAVAVTRLDHQRADLDETVALCQRVFGDNVLPLYLPMLDDDGVDVVGLMGLITRRIFDYSDGLPATVRDPDPEHLPAIGDARNELIEGIIAESEDETLLDRYLGGEEIEVEVLIDDLETAVARGHFYPVVPVCAETGLGIDALLELLTSAFPTPLEHDLPTVTGVDGTPQPPLACDPDGPLVAEVVKTTIDRHVGRVSLVRVFSGTLRPDQVVHVSGHGMAERGHPDHDADERIAHVYAPLGAALREVPHCVAGDICAITKSGTAETGDTISAKEHPLLIAPWEMPEPLLPVAIVAKSRADEDALAKNLSRLVAGDPTMRLERNPETHQLVLWCMGEAHAEVVLERLRGGGVDLETEPVRVALRETFAVASKGHGRHVKQSGGHGQYAVCDIEVEPLPRSGGFEFADRVVGGAVPHNYIPSVEKGVRSQMDRGIVAGYPVVDVKVTLVDGKAHSVDSSDAAFQTAGSLALRDAAEKGQVTLLEPVDEVVVRVPDTSVGAVMSDMSGRRGKVLGTEPDPAGTEHTLVRAEVPATELVRYAVELRSMTSGGGTFRRAFARYEPMPAHLAEQFRKEHSNSR</sequence>
<dbReference type="Pfam" id="PF22042">
    <property type="entry name" value="EF-G_D2"/>
    <property type="match status" value="1"/>
</dbReference>
<dbReference type="Proteomes" id="UP001596203">
    <property type="component" value="Unassembled WGS sequence"/>
</dbReference>
<dbReference type="PANTHER" id="PTHR43261">
    <property type="entry name" value="TRANSLATION ELONGATION FACTOR G-RELATED"/>
    <property type="match status" value="1"/>
</dbReference>
<dbReference type="InterPro" id="IPR027417">
    <property type="entry name" value="P-loop_NTPase"/>
</dbReference>
<evidence type="ECO:0000256" key="2">
    <source>
        <dbReference type="ARBA" id="ARBA00023134"/>
    </source>
</evidence>
<dbReference type="InterPro" id="IPR047872">
    <property type="entry name" value="EFG_IV"/>
</dbReference>
<dbReference type="SMART" id="SM00889">
    <property type="entry name" value="EFG_IV"/>
    <property type="match status" value="1"/>
</dbReference>
<organism evidence="4 5">
    <name type="scientific">Plantactinospora solaniradicis</name>
    <dbReference type="NCBI Taxonomy" id="1723736"/>
    <lineage>
        <taxon>Bacteria</taxon>
        <taxon>Bacillati</taxon>
        <taxon>Actinomycetota</taxon>
        <taxon>Actinomycetes</taxon>
        <taxon>Micromonosporales</taxon>
        <taxon>Micromonosporaceae</taxon>
        <taxon>Plantactinospora</taxon>
    </lineage>
</organism>
<dbReference type="SUPFAM" id="SSF54980">
    <property type="entry name" value="EF-G C-terminal domain-like"/>
    <property type="match status" value="2"/>
</dbReference>
<dbReference type="InterPro" id="IPR035647">
    <property type="entry name" value="EFG_III/V"/>
</dbReference>
<dbReference type="InterPro" id="IPR009022">
    <property type="entry name" value="EFG_III"/>
</dbReference>
<dbReference type="SMART" id="SM00838">
    <property type="entry name" value="EFG_C"/>
    <property type="match status" value="1"/>
</dbReference>
<dbReference type="Pfam" id="PF00679">
    <property type="entry name" value="EFG_C"/>
    <property type="match status" value="1"/>
</dbReference>
<dbReference type="CDD" id="cd01434">
    <property type="entry name" value="EFG_mtEFG1_IV"/>
    <property type="match status" value="1"/>
</dbReference>
<feature type="domain" description="Tr-type G" evidence="3">
    <location>
        <begin position="21"/>
        <end position="297"/>
    </location>
</feature>
<dbReference type="Pfam" id="PF14492">
    <property type="entry name" value="EFG_III"/>
    <property type="match status" value="1"/>
</dbReference>
<dbReference type="InterPro" id="IPR041095">
    <property type="entry name" value="EFG_II"/>
</dbReference>
<dbReference type="PANTHER" id="PTHR43261:SF6">
    <property type="entry name" value="ELONGATION FACTOR G-LIKE PROTEIN"/>
    <property type="match status" value="1"/>
</dbReference>